<reference evidence="1 2" key="1">
    <citation type="journal article" date="2016" name="Mol. Biol. Evol.">
        <title>Comparative Genomics of Early-Diverging Mushroom-Forming Fungi Provides Insights into the Origins of Lignocellulose Decay Capabilities.</title>
        <authorList>
            <person name="Nagy L.G."/>
            <person name="Riley R."/>
            <person name="Tritt A."/>
            <person name="Adam C."/>
            <person name="Daum C."/>
            <person name="Floudas D."/>
            <person name="Sun H."/>
            <person name="Yadav J.S."/>
            <person name="Pangilinan J."/>
            <person name="Larsson K.H."/>
            <person name="Matsuura K."/>
            <person name="Barry K."/>
            <person name="Labutti K."/>
            <person name="Kuo R."/>
            <person name="Ohm R.A."/>
            <person name="Bhattacharya S.S."/>
            <person name="Shirouzu T."/>
            <person name="Yoshinaga Y."/>
            <person name="Martin F.M."/>
            <person name="Grigoriev I.V."/>
            <person name="Hibbett D.S."/>
        </authorList>
    </citation>
    <scope>NUCLEOTIDE SEQUENCE [LARGE SCALE GENOMIC DNA]</scope>
    <source>
        <strain evidence="1 2">HHB12029</strain>
    </source>
</reference>
<dbReference type="InParanoid" id="A0A165J2P0"/>
<gene>
    <name evidence="1" type="ORF">EXIGLDRAFT_767304</name>
</gene>
<dbReference type="Proteomes" id="UP000077266">
    <property type="component" value="Unassembled WGS sequence"/>
</dbReference>
<evidence type="ECO:0000313" key="1">
    <source>
        <dbReference type="EMBL" id="KZV94243.1"/>
    </source>
</evidence>
<sequence>MSMTYEDWVNKLPVADEDNSLRLLQVGQQGEPAWPSFDGAMPNSPLPHGVERVIHGVEHPSLKHTLNRLFVFRPYPYLVGRIDAIFNSVSHHQRYSIILTGTPGIGALARSSAMCNT</sequence>
<accession>A0A165J2P0</accession>
<proteinExistence type="predicted"/>
<evidence type="ECO:0000313" key="2">
    <source>
        <dbReference type="Proteomes" id="UP000077266"/>
    </source>
</evidence>
<name>A0A165J2P0_EXIGL</name>
<organism evidence="1 2">
    <name type="scientific">Exidia glandulosa HHB12029</name>
    <dbReference type="NCBI Taxonomy" id="1314781"/>
    <lineage>
        <taxon>Eukaryota</taxon>
        <taxon>Fungi</taxon>
        <taxon>Dikarya</taxon>
        <taxon>Basidiomycota</taxon>
        <taxon>Agaricomycotina</taxon>
        <taxon>Agaricomycetes</taxon>
        <taxon>Auriculariales</taxon>
        <taxon>Exidiaceae</taxon>
        <taxon>Exidia</taxon>
    </lineage>
</organism>
<protein>
    <submittedName>
        <fullName evidence="1">Uncharacterized protein</fullName>
    </submittedName>
</protein>
<dbReference type="EMBL" id="KV425976">
    <property type="protein sequence ID" value="KZV94243.1"/>
    <property type="molecule type" value="Genomic_DNA"/>
</dbReference>
<dbReference type="AlphaFoldDB" id="A0A165J2P0"/>
<keyword evidence="2" id="KW-1185">Reference proteome</keyword>